<evidence type="ECO:0000256" key="4">
    <source>
        <dbReference type="ARBA" id="ARBA00022723"/>
    </source>
</evidence>
<reference evidence="10 11" key="1">
    <citation type="submission" date="2011-11" db="EMBL/GenBank/DDBJ databases">
        <title>The Genome Sequence of Dialister succinatiphilus YIT 11850.</title>
        <authorList>
            <consortium name="The Broad Institute Genome Sequencing Platform"/>
            <person name="Earl A."/>
            <person name="Ward D."/>
            <person name="Feldgarden M."/>
            <person name="Gevers D."/>
            <person name="Morotomi M."/>
            <person name="Young S.K."/>
            <person name="Zeng Q."/>
            <person name="Gargeya S."/>
            <person name="Fitzgerald M."/>
            <person name="Haas B."/>
            <person name="Abouelleil A."/>
            <person name="Alvarado L."/>
            <person name="Arachchi H.M."/>
            <person name="Berlin A."/>
            <person name="Brown A."/>
            <person name="Chapman S.B."/>
            <person name="Dunbar C."/>
            <person name="Gearin G."/>
            <person name="Goldberg J."/>
            <person name="Griggs A."/>
            <person name="Gujja S."/>
            <person name="Heiman D."/>
            <person name="Howarth C."/>
            <person name="Lui A."/>
            <person name="MacDonald P.J.P."/>
            <person name="Montmayeur A."/>
            <person name="Murphy C."/>
            <person name="Neiman D."/>
            <person name="Pearson M."/>
            <person name="Priest M."/>
            <person name="Roberts A."/>
            <person name="Saif S."/>
            <person name="Shea T."/>
            <person name="Sisk P."/>
            <person name="Stolte C."/>
            <person name="Sykes S."/>
            <person name="Wortman J."/>
            <person name="Nusbaum C."/>
            <person name="Birren B."/>
        </authorList>
    </citation>
    <scope>NUCLEOTIDE SEQUENCE [LARGE SCALE GENOMIC DNA]</scope>
    <source>
        <strain evidence="10 11">YIT 11850</strain>
    </source>
</reference>
<dbReference type="HOGENOM" id="CLU_037430_0_2_9"/>
<dbReference type="OrthoDB" id="9802602at2"/>
<dbReference type="NCBIfam" id="TIGR01016">
    <property type="entry name" value="sucCoAbeta"/>
    <property type="match status" value="1"/>
</dbReference>
<dbReference type="InterPro" id="IPR005811">
    <property type="entry name" value="SUCC_ACL_C"/>
</dbReference>
<evidence type="ECO:0000256" key="7">
    <source>
        <dbReference type="HAMAP-Rule" id="MF_00558"/>
    </source>
</evidence>
<dbReference type="STRING" id="742743.HMPREF9453_01394"/>
<keyword evidence="5 7" id="KW-0547">Nucleotide-binding</keyword>
<dbReference type="EMBL" id="ADLT01000045">
    <property type="protein sequence ID" value="EHO62802.1"/>
    <property type="molecule type" value="Genomic_DNA"/>
</dbReference>
<dbReference type="InterPro" id="IPR013815">
    <property type="entry name" value="ATP_grasp_subdomain_1"/>
</dbReference>
<protein>
    <recommendedName>
        <fullName evidence="7">Succinate--CoA ligase [ADP-forming] subunit beta</fullName>
        <ecNumber evidence="7">6.2.1.5</ecNumber>
    </recommendedName>
    <alternativeName>
        <fullName evidence="7">Succinyl-CoA synthetase subunit beta</fullName>
        <shortName evidence="7">SCS-beta</shortName>
    </alternativeName>
</protein>
<keyword evidence="11" id="KW-1185">Reference proteome</keyword>
<dbReference type="UniPathway" id="UPA00223">
    <property type="reaction ID" value="UER00999"/>
</dbReference>
<comment type="similarity">
    <text evidence="1 7">Belongs to the succinate/malate CoA ligase beta subunit family.</text>
</comment>
<dbReference type="PATRIC" id="fig|742743.3.peg.1420"/>
<evidence type="ECO:0000313" key="11">
    <source>
        <dbReference type="Proteomes" id="UP000003277"/>
    </source>
</evidence>
<feature type="binding site" evidence="7">
    <location>
        <position position="213"/>
    </location>
    <ligand>
        <name>Mg(2+)</name>
        <dbReference type="ChEBI" id="CHEBI:18420"/>
    </ligand>
</feature>
<dbReference type="GO" id="GO:0004775">
    <property type="term" value="F:succinate-CoA ligase (ADP-forming) activity"/>
    <property type="evidence" value="ECO:0007669"/>
    <property type="project" value="UniProtKB-UniRule"/>
</dbReference>
<dbReference type="SUPFAM" id="SSF56059">
    <property type="entry name" value="Glutathione synthetase ATP-binding domain-like"/>
    <property type="match status" value="1"/>
</dbReference>
<dbReference type="FunFam" id="3.30.470.20:FF:000002">
    <property type="entry name" value="Succinate--CoA ligase [ADP-forming] subunit beta"/>
    <property type="match status" value="1"/>
</dbReference>
<dbReference type="GO" id="GO:0042709">
    <property type="term" value="C:succinate-CoA ligase complex"/>
    <property type="evidence" value="ECO:0007669"/>
    <property type="project" value="TreeGrafter"/>
</dbReference>
<dbReference type="PROSITE" id="PS01217">
    <property type="entry name" value="SUCCINYL_COA_LIG_3"/>
    <property type="match status" value="1"/>
</dbReference>
<evidence type="ECO:0000313" key="10">
    <source>
        <dbReference type="EMBL" id="EHO62802.1"/>
    </source>
</evidence>
<dbReference type="InterPro" id="IPR017866">
    <property type="entry name" value="Succ-CoA_synthase_bsu_CS"/>
</dbReference>
<feature type="domain" description="ATP-grasp" evidence="9">
    <location>
        <begin position="9"/>
        <end position="227"/>
    </location>
</feature>
<comment type="catalytic activity">
    <reaction evidence="7">
        <text>GTP + succinate + CoA = succinyl-CoA + GDP + phosphate</text>
        <dbReference type="Rhea" id="RHEA:22120"/>
        <dbReference type="ChEBI" id="CHEBI:30031"/>
        <dbReference type="ChEBI" id="CHEBI:37565"/>
        <dbReference type="ChEBI" id="CHEBI:43474"/>
        <dbReference type="ChEBI" id="CHEBI:57287"/>
        <dbReference type="ChEBI" id="CHEBI:57292"/>
        <dbReference type="ChEBI" id="CHEBI:58189"/>
    </reaction>
</comment>
<dbReference type="SUPFAM" id="SSF52210">
    <property type="entry name" value="Succinyl-CoA synthetase domains"/>
    <property type="match status" value="1"/>
</dbReference>
<dbReference type="InterPro" id="IPR016102">
    <property type="entry name" value="Succinyl-CoA_synth-like"/>
</dbReference>
<evidence type="ECO:0000256" key="6">
    <source>
        <dbReference type="ARBA" id="ARBA00022842"/>
    </source>
</evidence>
<evidence type="ECO:0000256" key="1">
    <source>
        <dbReference type="ARBA" id="ARBA00009182"/>
    </source>
</evidence>
<gene>
    <name evidence="7" type="primary">sucC</name>
    <name evidence="10" type="ORF">HMPREF9453_01394</name>
</gene>
<keyword evidence="4 7" id="KW-0479">Metal-binding</keyword>
<evidence type="ECO:0000256" key="8">
    <source>
        <dbReference type="PROSITE-ProRule" id="PRU00409"/>
    </source>
</evidence>
<name>H1D1A6_9FIRM</name>
<dbReference type="AlphaFoldDB" id="H1D1A6"/>
<comment type="caution">
    <text evidence="10">The sequence shown here is derived from an EMBL/GenBank/DDBJ whole genome shotgun (WGS) entry which is preliminary data.</text>
</comment>
<dbReference type="PIRSF" id="PIRSF001554">
    <property type="entry name" value="SucCS_beta"/>
    <property type="match status" value="1"/>
</dbReference>
<feature type="binding site" evidence="7">
    <location>
        <position position="264"/>
    </location>
    <ligand>
        <name>substrate</name>
        <note>ligand shared with subunit alpha</note>
    </ligand>
</feature>
<dbReference type="eggNOG" id="COG0045">
    <property type="taxonomic scope" value="Bacteria"/>
</dbReference>
<feature type="binding site" evidence="7">
    <location>
        <position position="46"/>
    </location>
    <ligand>
        <name>ATP</name>
        <dbReference type="ChEBI" id="CHEBI:30616"/>
    </ligand>
</feature>
<feature type="binding site" evidence="7">
    <location>
        <begin position="53"/>
        <end position="55"/>
    </location>
    <ligand>
        <name>ATP</name>
        <dbReference type="ChEBI" id="CHEBI:30616"/>
    </ligand>
</feature>
<comment type="function">
    <text evidence="7">Succinyl-CoA synthetase functions in the citric acid cycle (TCA), coupling the hydrolysis of succinyl-CoA to the synthesis of either ATP or GTP and thus represents the only step of substrate-level phosphorylation in the TCA. The beta subunit provides nucleotide specificity of the enzyme and binds the substrate succinate, while the binding sites for coenzyme A and phosphate are found in the alpha subunit.</text>
</comment>
<dbReference type="Pfam" id="PF08442">
    <property type="entry name" value="ATP-grasp_2"/>
    <property type="match status" value="1"/>
</dbReference>
<dbReference type="PROSITE" id="PS50975">
    <property type="entry name" value="ATP_GRASP"/>
    <property type="match status" value="1"/>
</dbReference>
<dbReference type="GO" id="GO:0005524">
    <property type="term" value="F:ATP binding"/>
    <property type="evidence" value="ECO:0007669"/>
    <property type="project" value="UniProtKB-UniRule"/>
</dbReference>
<keyword evidence="7 8" id="KW-0067">ATP-binding</keyword>
<dbReference type="GO" id="GO:0000287">
    <property type="term" value="F:magnesium ion binding"/>
    <property type="evidence" value="ECO:0007669"/>
    <property type="project" value="UniProtKB-UniRule"/>
</dbReference>
<dbReference type="PANTHER" id="PTHR11815:SF10">
    <property type="entry name" value="SUCCINATE--COA LIGASE [GDP-FORMING] SUBUNIT BETA, MITOCHONDRIAL"/>
    <property type="match status" value="1"/>
</dbReference>
<evidence type="ECO:0000259" key="9">
    <source>
        <dbReference type="PROSITE" id="PS50975"/>
    </source>
</evidence>
<feature type="binding site" evidence="7">
    <location>
        <position position="102"/>
    </location>
    <ligand>
        <name>ATP</name>
        <dbReference type="ChEBI" id="CHEBI:30616"/>
    </ligand>
</feature>
<dbReference type="GO" id="GO:0004776">
    <property type="term" value="F:succinate-CoA ligase (GDP-forming) activity"/>
    <property type="evidence" value="ECO:0007669"/>
    <property type="project" value="RHEA"/>
</dbReference>
<comment type="pathway">
    <text evidence="7">Carbohydrate metabolism; tricarboxylic acid cycle; succinate from succinyl-CoA (ligase route): step 1/1.</text>
</comment>
<dbReference type="InterPro" id="IPR013650">
    <property type="entry name" value="ATP-grasp_succ-CoA_synth-type"/>
</dbReference>
<dbReference type="GO" id="GO:0006099">
    <property type="term" value="P:tricarboxylic acid cycle"/>
    <property type="evidence" value="ECO:0007669"/>
    <property type="project" value="UniProtKB-UniRule"/>
</dbReference>
<dbReference type="InterPro" id="IPR005809">
    <property type="entry name" value="Succ_CoA_ligase-like_bsu"/>
</dbReference>
<sequence length="398" mass="43258">MNIHEYQSKAIMKEYGIHVPEGYPAFTVEDAVAAAKRIGTPVVVVKAQIHAGGRGEAGGVKLAHSPEEVRKYARELLGSILVTRQTGPQGKKVNRLLIEAGAHIKKEYYISFVVDRESRCVVMMASESGGMAIEDVAAENPEAILKEYIDPAIGLADFQANRMAYALHMEQAVVPKAKTFMKYLYKLFVDKDCSLAECNPLVVTEENEVLALDAKLNFDDSTLSRHPEIVALRDITEEDQKEREAAAEGLNYVNLGGDVACMVNGAGLAMATVDIIKENGGEPANFLDVGGDSTPEKIVAAFKIMLEDDQVHGILINIFGGINKCDVIATGIVEAAALLSGGKEEFPIPVVVRLEGRNVEKGRKILEEAHIVNLFPASSMDEGAKKVIRLAKEQKEKK</sequence>
<organism evidence="10 11">
    <name type="scientific">Dialister succinatiphilus YIT 11850</name>
    <dbReference type="NCBI Taxonomy" id="742743"/>
    <lineage>
        <taxon>Bacteria</taxon>
        <taxon>Bacillati</taxon>
        <taxon>Bacillota</taxon>
        <taxon>Negativicutes</taxon>
        <taxon>Veillonellales</taxon>
        <taxon>Veillonellaceae</taxon>
        <taxon>Dialister</taxon>
    </lineage>
</organism>
<dbReference type="Gene3D" id="3.30.1490.20">
    <property type="entry name" value="ATP-grasp fold, A domain"/>
    <property type="match status" value="1"/>
</dbReference>
<evidence type="ECO:0000256" key="5">
    <source>
        <dbReference type="ARBA" id="ARBA00022741"/>
    </source>
</evidence>
<feature type="binding site" evidence="7">
    <location>
        <position position="199"/>
    </location>
    <ligand>
        <name>Mg(2+)</name>
        <dbReference type="ChEBI" id="CHEBI:18420"/>
    </ligand>
</feature>
<comment type="cofactor">
    <cofactor evidence="7">
        <name>Mg(2+)</name>
        <dbReference type="ChEBI" id="CHEBI:18420"/>
    </cofactor>
    <text evidence="7">Binds 1 Mg(2+) ion per subunit.</text>
</comment>
<comment type="subunit">
    <text evidence="7">Heterotetramer of two alpha and two beta subunits.</text>
</comment>
<dbReference type="Proteomes" id="UP000003277">
    <property type="component" value="Unassembled WGS sequence"/>
</dbReference>
<evidence type="ECO:0000256" key="2">
    <source>
        <dbReference type="ARBA" id="ARBA00022532"/>
    </source>
</evidence>
<dbReference type="FunFam" id="3.30.1490.20:FF:000002">
    <property type="entry name" value="Succinate--CoA ligase [ADP-forming] subunit beta"/>
    <property type="match status" value="1"/>
</dbReference>
<dbReference type="PANTHER" id="PTHR11815">
    <property type="entry name" value="SUCCINYL-COA SYNTHETASE BETA CHAIN"/>
    <property type="match status" value="1"/>
</dbReference>
<accession>H1D1A6</accession>
<dbReference type="FunFam" id="3.40.50.261:FF:000001">
    <property type="entry name" value="Succinate--CoA ligase [ADP-forming] subunit beta"/>
    <property type="match status" value="1"/>
</dbReference>
<keyword evidence="6 7" id="KW-0460">Magnesium</keyword>
<dbReference type="GO" id="GO:0006104">
    <property type="term" value="P:succinyl-CoA metabolic process"/>
    <property type="evidence" value="ECO:0007669"/>
    <property type="project" value="TreeGrafter"/>
</dbReference>
<dbReference type="RefSeq" id="WP_008859888.1">
    <property type="nucleotide sequence ID" value="NZ_JH591188.1"/>
</dbReference>
<keyword evidence="3 7" id="KW-0436">Ligase</keyword>
<dbReference type="Gene3D" id="3.40.50.261">
    <property type="entry name" value="Succinyl-CoA synthetase domains"/>
    <property type="match status" value="1"/>
</dbReference>
<dbReference type="Gene3D" id="3.30.470.20">
    <property type="entry name" value="ATP-grasp fold, B domain"/>
    <property type="match status" value="1"/>
</dbReference>
<proteinExistence type="inferred from homology"/>
<dbReference type="EC" id="6.2.1.5" evidence="7"/>
<comment type="caution">
    <text evidence="7">Lacks conserved residue(s) required for the propagation of feature annotation.</text>
</comment>
<dbReference type="Pfam" id="PF00549">
    <property type="entry name" value="Ligase_CoA"/>
    <property type="match status" value="1"/>
</dbReference>
<dbReference type="HAMAP" id="MF_00558">
    <property type="entry name" value="Succ_CoA_beta"/>
    <property type="match status" value="1"/>
</dbReference>
<dbReference type="NCBIfam" id="NF001913">
    <property type="entry name" value="PRK00696.1"/>
    <property type="match status" value="1"/>
</dbReference>
<keyword evidence="2 7" id="KW-0816">Tricarboxylic acid cycle</keyword>
<feature type="binding site" evidence="7">
    <location>
        <position position="99"/>
    </location>
    <ligand>
        <name>ATP</name>
        <dbReference type="ChEBI" id="CHEBI:30616"/>
    </ligand>
</feature>
<feature type="binding site" evidence="7">
    <location>
        <position position="107"/>
    </location>
    <ligand>
        <name>ATP</name>
        <dbReference type="ChEBI" id="CHEBI:30616"/>
    </ligand>
</feature>
<dbReference type="InterPro" id="IPR011761">
    <property type="entry name" value="ATP-grasp"/>
</dbReference>
<dbReference type="GO" id="GO:0005829">
    <property type="term" value="C:cytosol"/>
    <property type="evidence" value="ECO:0007669"/>
    <property type="project" value="TreeGrafter"/>
</dbReference>
<comment type="catalytic activity">
    <reaction evidence="7">
        <text>succinate + ATP + CoA = succinyl-CoA + ADP + phosphate</text>
        <dbReference type="Rhea" id="RHEA:17661"/>
        <dbReference type="ChEBI" id="CHEBI:30031"/>
        <dbReference type="ChEBI" id="CHEBI:30616"/>
        <dbReference type="ChEBI" id="CHEBI:43474"/>
        <dbReference type="ChEBI" id="CHEBI:57287"/>
        <dbReference type="ChEBI" id="CHEBI:57292"/>
        <dbReference type="ChEBI" id="CHEBI:456216"/>
        <dbReference type="EC" id="6.2.1.5"/>
    </reaction>
</comment>
<evidence type="ECO:0000256" key="3">
    <source>
        <dbReference type="ARBA" id="ARBA00022598"/>
    </source>
</evidence>